<dbReference type="Gene3D" id="3.30.70.360">
    <property type="match status" value="1"/>
</dbReference>
<evidence type="ECO:0000259" key="11">
    <source>
        <dbReference type="Pfam" id="PF07687"/>
    </source>
</evidence>
<evidence type="ECO:0000256" key="5">
    <source>
        <dbReference type="ARBA" id="ARBA00022571"/>
    </source>
</evidence>
<dbReference type="GO" id="GO:0005737">
    <property type="term" value="C:cytoplasm"/>
    <property type="evidence" value="ECO:0007669"/>
    <property type="project" value="UniProtKB-SubCell"/>
</dbReference>
<dbReference type="GO" id="GO:0008777">
    <property type="term" value="F:acetylornithine deacetylase activity"/>
    <property type="evidence" value="ECO:0007669"/>
    <property type="project" value="UniProtKB-EC"/>
</dbReference>
<comment type="caution">
    <text evidence="12">The sequence shown here is derived from an EMBL/GenBank/DDBJ whole genome shotgun (WGS) entry which is preliminary data.</text>
</comment>
<dbReference type="NCBIfam" id="TIGR01892">
    <property type="entry name" value="AcOrn-deacetyl"/>
    <property type="match status" value="1"/>
</dbReference>
<dbReference type="NCBIfam" id="NF003474">
    <property type="entry name" value="PRK05111.1"/>
    <property type="match status" value="1"/>
</dbReference>
<reference evidence="12" key="1">
    <citation type="journal article" date="2021" name="Proc. Natl. Acad. Sci. U.S.A.">
        <title>Global biogeography of chemosynthetic symbionts reveals both localized and globally distributed symbiont groups. .</title>
        <authorList>
            <person name="Osvatic J.T."/>
            <person name="Wilkins L.G.E."/>
            <person name="Leibrecht L."/>
            <person name="Leray M."/>
            <person name="Zauner S."/>
            <person name="Polzin J."/>
            <person name="Camacho Y."/>
            <person name="Gros O."/>
            <person name="van Gils J.A."/>
            <person name="Eisen J.A."/>
            <person name="Petersen J.M."/>
            <person name="Yuen B."/>
        </authorList>
    </citation>
    <scope>NUCLEOTIDE SEQUENCE</scope>
    <source>
        <strain evidence="12">MAGclacostrist064TRANS</strain>
    </source>
</reference>
<evidence type="ECO:0000256" key="4">
    <source>
        <dbReference type="ARBA" id="ARBA00022490"/>
    </source>
</evidence>
<evidence type="ECO:0000256" key="8">
    <source>
        <dbReference type="ARBA" id="ARBA00022801"/>
    </source>
</evidence>
<keyword evidence="10" id="KW-0170">Cobalt</keyword>
<dbReference type="GO" id="GO:0046872">
    <property type="term" value="F:metal ion binding"/>
    <property type="evidence" value="ECO:0007669"/>
    <property type="project" value="UniProtKB-KW"/>
</dbReference>
<proteinExistence type="inferred from homology"/>
<dbReference type="SUPFAM" id="SSF53187">
    <property type="entry name" value="Zn-dependent exopeptidases"/>
    <property type="match status" value="1"/>
</dbReference>
<evidence type="ECO:0000313" key="12">
    <source>
        <dbReference type="EMBL" id="MCG7945435.1"/>
    </source>
</evidence>
<evidence type="ECO:0000256" key="2">
    <source>
        <dbReference type="ARBA" id="ARBA00004496"/>
    </source>
</evidence>
<dbReference type="InterPro" id="IPR002933">
    <property type="entry name" value="Peptidase_M20"/>
</dbReference>
<dbReference type="InterPro" id="IPR001261">
    <property type="entry name" value="ArgE/DapE_CS"/>
</dbReference>
<keyword evidence="7" id="KW-0479">Metal-binding</keyword>
<dbReference type="InterPro" id="IPR011650">
    <property type="entry name" value="Peptidase_M20_dimer"/>
</dbReference>
<name>A0A9E4KB89_9GAMM</name>
<dbReference type="EC" id="3.5.1.16" evidence="12"/>
<dbReference type="Gene3D" id="3.40.630.10">
    <property type="entry name" value="Zn peptidases"/>
    <property type="match status" value="1"/>
</dbReference>
<dbReference type="Pfam" id="PF07687">
    <property type="entry name" value="M20_dimer"/>
    <property type="match status" value="1"/>
</dbReference>
<keyword evidence="4" id="KW-0963">Cytoplasm</keyword>
<evidence type="ECO:0000313" key="13">
    <source>
        <dbReference type="Proteomes" id="UP000886667"/>
    </source>
</evidence>
<dbReference type="CDD" id="cd03894">
    <property type="entry name" value="M20_ArgE"/>
    <property type="match status" value="1"/>
</dbReference>
<evidence type="ECO:0000256" key="10">
    <source>
        <dbReference type="ARBA" id="ARBA00023285"/>
    </source>
</evidence>
<evidence type="ECO:0000256" key="6">
    <source>
        <dbReference type="ARBA" id="ARBA00022605"/>
    </source>
</evidence>
<keyword evidence="8 12" id="KW-0378">Hydrolase</keyword>
<dbReference type="Pfam" id="PF01546">
    <property type="entry name" value="Peptidase_M20"/>
    <property type="match status" value="1"/>
</dbReference>
<keyword evidence="9" id="KW-0862">Zinc</keyword>
<dbReference type="EMBL" id="JAEPCM010000097">
    <property type="protein sequence ID" value="MCG7945435.1"/>
    <property type="molecule type" value="Genomic_DNA"/>
</dbReference>
<evidence type="ECO:0000256" key="1">
    <source>
        <dbReference type="ARBA" id="ARBA00001947"/>
    </source>
</evidence>
<feature type="domain" description="Peptidase M20 dimerisation" evidence="11">
    <location>
        <begin position="176"/>
        <end position="281"/>
    </location>
</feature>
<dbReference type="PANTHER" id="PTHR43808:SF1">
    <property type="entry name" value="ACETYLORNITHINE DEACETYLASE"/>
    <property type="match status" value="1"/>
</dbReference>
<comment type="similarity">
    <text evidence="3">Belongs to the peptidase M20A family. ArgE subfamily.</text>
</comment>
<gene>
    <name evidence="12" type="primary">argE</name>
    <name evidence="12" type="ORF">JAZ07_03715</name>
</gene>
<dbReference type="GO" id="GO:0006526">
    <property type="term" value="P:L-arginine biosynthetic process"/>
    <property type="evidence" value="ECO:0007669"/>
    <property type="project" value="UniProtKB-KW"/>
</dbReference>
<keyword evidence="5" id="KW-0055">Arginine biosynthesis</keyword>
<evidence type="ECO:0000256" key="9">
    <source>
        <dbReference type="ARBA" id="ARBA00022833"/>
    </source>
</evidence>
<dbReference type="SUPFAM" id="SSF55031">
    <property type="entry name" value="Bacterial exopeptidase dimerisation domain"/>
    <property type="match status" value="1"/>
</dbReference>
<dbReference type="AlphaFoldDB" id="A0A9E4KB89"/>
<evidence type="ECO:0000256" key="3">
    <source>
        <dbReference type="ARBA" id="ARBA00005691"/>
    </source>
</evidence>
<dbReference type="InterPro" id="IPR010169">
    <property type="entry name" value="AcOrn-deacetyl"/>
</dbReference>
<dbReference type="Proteomes" id="UP000886667">
    <property type="component" value="Unassembled WGS sequence"/>
</dbReference>
<protein>
    <submittedName>
        <fullName evidence="12">Acetylornithine deacetylase</fullName>
        <ecNumber evidence="12">3.5.1.16</ecNumber>
    </submittedName>
</protein>
<keyword evidence="6" id="KW-0028">Amino-acid biosynthesis</keyword>
<dbReference type="PROSITE" id="PS00759">
    <property type="entry name" value="ARGE_DAPE_CPG2_2"/>
    <property type="match status" value="1"/>
</dbReference>
<dbReference type="PANTHER" id="PTHR43808">
    <property type="entry name" value="ACETYLORNITHINE DEACETYLASE"/>
    <property type="match status" value="1"/>
</dbReference>
<evidence type="ECO:0000256" key="7">
    <source>
        <dbReference type="ARBA" id="ARBA00022723"/>
    </source>
</evidence>
<comment type="cofactor">
    <cofactor evidence="1">
        <name>Zn(2+)</name>
        <dbReference type="ChEBI" id="CHEBI:29105"/>
    </cofactor>
</comment>
<dbReference type="FunFam" id="3.30.70.360:FF:000003">
    <property type="entry name" value="Acetylornithine deacetylase"/>
    <property type="match status" value="1"/>
</dbReference>
<accession>A0A9E4KB89</accession>
<dbReference type="InterPro" id="IPR050072">
    <property type="entry name" value="Peptidase_M20A"/>
</dbReference>
<comment type="subcellular location">
    <subcellularLocation>
        <location evidence="2">Cytoplasm</location>
    </subcellularLocation>
</comment>
<dbReference type="InterPro" id="IPR036264">
    <property type="entry name" value="Bact_exopeptidase_dim_dom"/>
</dbReference>
<organism evidence="12 13">
    <name type="scientific">Candidatus Thiodiazotropha taylori</name>
    <dbReference type="NCBI Taxonomy" id="2792791"/>
    <lineage>
        <taxon>Bacteria</taxon>
        <taxon>Pseudomonadati</taxon>
        <taxon>Pseudomonadota</taxon>
        <taxon>Gammaproteobacteria</taxon>
        <taxon>Chromatiales</taxon>
        <taxon>Sedimenticolaceae</taxon>
        <taxon>Candidatus Thiodiazotropha</taxon>
    </lineage>
</organism>
<sequence>MKFPKYIEMMNRLIGAASVSSVNPEWDMGNGAVIELLDSWFGALGFETEILAVPGRPGKFNLIASYGRGSDGLVLSGHTDTVPFDEDKWSSDPLKLSEREQRLYGIGTADMKGFFAVILEAVRELPLDQLKKPLVIVATADEESDMCGAKSLLALHRQLGRHAVIGEPTGLKPVRMHKGVSMESIVLTGQSGHSSNPQLGRNALEGMQLVLGEVLNWRTDLQRRYKNPAFEIDVPTLNLGHIHGGDNPNRICGKCELQFDLRPLPGMDLQLLRAELSERIESCLSDSGLEWHYKPLFDGIPAVETPAEAAIVKAVERFTDSQAGAVAFGTEAPYLNSMGMETVICGPGSIDQAHQPDEYIPLEHIQPAINLIQSLIRKFCL</sequence>